<dbReference type="Pfam" id="PF06985">
    <property type="entry name" value="HET"/>
    <property type="match status" value="1"/>
</dbReference>
<dbReference type="Pfam" id="PF26640">
    <property type="entry name" value="DUF8212"/>
    <property type="match status" value="1"/>
</dbReference>
<feature type="domain" description="DUF8212" evidence="2">
    <location>
        <begin position="225"/>
        <end position="247"/>
    </location>
</feature>
<feature type="non-terminal residue" evidence="3">
    <location>
        <position position="275"/>
    </location>
</feature>
<dbReference type="InterPro" id="IPR010730">
    <property type="entry name" value="HET"/>
</dbReference>
<reference evidence="3 4" key="1">
    <citation type="submission" date="2014-04" db="EMBL/GenBank/DDBJ databases">
        <authorList>
            <consortium name="DOE Joint Genome Institute"/>
            <person name="Kuo A."/>
            <person name="Kohler A."/>
            <person name="Nagy L.G."/>
            <person name="Floudas D."/>
            <person name="Copeland A."/>
            <person name="Barry K.W."/>
            <person name="Cichocki N."/>
            <person name="Veneault-Fourrey C."/>
            <person name="LaButti K."/>
            <person name="Lindquist E.A."/>
            <person name="Lipzen A."/>
            <person name="Lundell T."/>
            <person name="Morin E."/>
            <person name="Murat C."/>
            <person name="Sun H."/>
            <person name="Tunlid A."/>
            <person name="Henrissat B."/>
            <person name="Grigoriev I.V."/>
            <person name="Hibbett D.S."/>
            <person name="Martin F."/>
            <person name="Nordberg H.P."/>
            <person name="Cantor M.N."/>
            <person name="Hua S.X."/>
        </authorList>
    </citation>
    <scope>NUCLEOTIDE SEQUENCE [LARGE SCALE GENOMIC DNA]</scope>
    <source>
        <strain evidence="3 4">Foug A</strain>
    </source>
</reference>
<evidence type="ECO:0000259" key="2">
    <source>
        <dbReference type="Pfam" id="PF26640"/>
    </source>
</evidence>
<evidence type="ECO:0000259" key="1">
    <source>
        <dbReference type="Pfam" id="PF06985"/>
    </source>
</evidence>
<dbReference type="Proteomes" id="UP000053989">
    <property type="component" value="Unassembled WGS sequence"/>
</dbReference>
<name>A0A0C3DU26_9AGAM</name>
<dbReference type="PANTHER" id="PTHR10622:SF10">
    <property type="entry name" value="HET DOMAIN-CONTAINING PROTEIN"/>
    <property type="match status" value="1"/>
</dbReference>
<organism evidence="3 4">
    <name type="scientific">Scleroderma citrinum Foug A</name>
    <dbReference type="NCBI Taxonomy" id="1036808"/>
    <lineage>
        <taxon>Eukaryota</taxon>
        <taxon>Fungi</taxon>
        <taxon>Dikarya</taxon>
        <taxon>Basidiomycota</taxon>
        <taxon>Agaricomycotina</taxon>
        <taxon>Agaricomycetes</taxon>
        <taxon>Agaricomycetidae</taxon>
        <taxon>Boletales</taxon>
        <taxon>Sclerodermatineae</taxon>
        <taxon>Sclerodermataceae</taxon>
        <taxon>Scleroderma</taxon>
    </lineage>
</organism>
<dbReference type="InterPro" id="IPR058525">
    <property type="entry name" value="DUF8212"/>
</dbReference>
<dbReference type="PANTHER" id="PTHR10622">
    <property type="entry name" value="HET DOMAIN-CONTAINING PROTEIN"/>
    <property type="match status" value="1"/>
</dbReference>
<dbReference type="EMBL" id="KN822071">
    <property type="protein sequence ID" value="KIM59684.1"/>
    <property type="molecule type" value="Genomic_DNA"/>
</dbReference>
<proteinExistence type="predicted"/>
<dbReference type="InParanoid" id="A0A0C3DU26"/>
<keyword evidence="4" id="KW-1185">Reference proteome</keyword>
<dbReference type="OrthoDB" id="674604at2759"/>
<evidence type="ECO:0000313" key="4">
    <source>
        <dbReference type="Proteomes" id="UP000053989"/>
    </source>
</evidence>
<dbReference type="AlphaFoldDB" id="A0A0C3DU26"/>
<sequence length="275" mass="32005">VDCPAKVLELRDDEVTEYAILSHRWGEQEVGYNEIVELAEMDKEKRDEIRQRDGYQKILDSCKQSKRDGYEWLWVDTCCIDKRSSAELSEAINSMYRWYENAQVCYAYLHDVSGSSLSTRVFDKRSEWFSRGWTLQELIAPSNVEFFNKEWKYIGSKRTHACTLEETTGVPERILTDGLYGDRPCVAQIMSWAANRTTTRVEDRAYSLMGLLGVNMPMLYGEGKKAFHRLQLEIIRTSNDQSIFAWSWDEEVRTGNILADDPSVFRCCSEMELMD</sequence>
<evidence type="ECO:0000313" key="3">
    <source>
        <dbReference type="EMBL" id="KIM59684.1"/>
    </source>
</evidence>
<feature type="non-terminal residue" evidence="3">
    <location>
        <position position="1"/>
    </location>
</feature>
<accession>A0A0C3DU26</accession>
<feature type="domain" description="Heterokaryon incompatibility" evidence="1">
    <location>
        <begin position="18"/>
        <end position="116"/>
    </location>
</feature>
<gene>
    <name evidence="3" type="ORF">SCLCIDRAFT_61840</name>
</gene>
<dbReference type="HOGENOM" id="CLU_000288_138_0_1"/>
<reference evidence="4" key="2">
    <citation type="submission" date="2015-01" db="EMBL/GenBank/DDBJ databases">
        <title>Evolutionary Origins and Diversification of the Mycorrhizal Mutualists.</title>
        <authorList>
            <consortium name="DOE Joint Genome Institute"/>
            <consortium name="Mycorrhizal Genomics Consortium"/>
            <person name="Kohler A."/>
            <person name="Kuo A."/>
            <person name="Nagy L.G."/>
            <person name="Floudas D."/>
            <person name="Copeland A."/>
            <person name="Barry K.W."/>
            <person name="Cichocki N."/>
            <person name="Veneault-Fourrey C."/>
            <person name="LaButti K."/>
            <person name="Lindquist E.A."/>
            <person name="Lipzen A."/>
            <person name="Lundell T."/>
            <person name="Morin E."/>
            <person name="Murat C."/>
            <person name="Riley R."/>
            <person name="Ohm R."/>
            <person name="Sun H."/>
            <person name="Tunlid A."/>
            <person name="Henrissat B."/>
            <person name="Grigoriev I.V."/>
            <person name="Hibbett D.S."/>
            <person name="Martin F."/>
        </authorList>
    </citation>
    <scope>NUCLEOTIDE SEQUENCE [LARGE SCALE GENOMIC DNA]</scope>
    <source>
        <strain evidence="4">Foug A</strain>
    </source>
</reference>
<dbReference type="STRING" id="1036808.A0A0C3DU26"/>
<protein>
    <submittedName>
        <fullName evidence="3">Uncharacterized protein</fullName>
    </submittedName>
</protein>